<evidence type="ECO:0000313" key="10">
    <source>
        <dbReference type="Proteomes" id="UP000039217"/>
    </source>
</evidence>
<dbReference type="Proteomes" id="UP000048600">
    <property type="component" value="Unassembled WGS sequence"/>
</dbReference>
<dbReference type="Proteomes" id="UP000039021">
    <property type="component" value="Unassembled WGS sequence"/>
</dbReference>
<dbReference type="EMBL" id="CSBK01001197">
    <property type="protein sequence ID" value="COY41693.1"/>
    <property type="molecule type" value="Genomic_DNA"/>
</dbReference>
<evidence type="ECO:0000313" key="4">
    <source>
        <dbReference type="EMBL" id="CNU68063.1"/>
    </source>
</evidence>
<evidence type="ECO:0000313" key="7">
    <source>
        <dbReference type="EMBL" id="COY41693.1"/>
    </source>
</evidence>
<proteinExistence type="predicted"/>
<reference evidence="8 9" key="1">
    <citation type="submission" date="2015-03" db="EMBL/GenBank/DDBJ databases">
        <authorList>
            <consortium name="Pathogen Informatics"/>
        </authorList>
    </citation>
    <scope>NUCLEOTIDE SEQUENCE [LARGE SCALE GENOMIC DNA]</scope>
    <source>
        <strain evidence="2 13">Bir 185</strain>
        <strain evidence="3 12">Bir 187</strain>
        <strain evidence="4 10">D00501624</strain>
        <strain evidence="8">K00500041</strain>
        <strain evidence="9">N09902308</strain>
        <strain evidence="5 11">P00601463</strain>
    </source>
</reference>
<dbReference type="EMBL" id="CNFU01001527">
    <property type="protein sequence ID" value="CKT51057.1"/>
    <property type="molecule type" value="Genomic_DNA"/>
</dbReference>
<dbReference type="Proteomes" id="UP000038802">
    <property type="component" value="Unassembled WGS sequence"/>
</dbReference>
<evidence type="ECO:0000313" key="12">
    <source>
        <dbReference type="Proteomes" id="UP000049023"/>
    </source>
</evidence>
<sequence>MSADATPPGARIGSARPMSPYASASATSTLVTLERCSAIPSKSSGMLIAVMPSSAALAVKSDG</sequence>
<accession>A0A0T9XL04</accession>
<reference evidence="6" key="2">
    <citation type="submission" date="2015-03" db="EMBL/GenBank/DDBJ databases">
        <authorList>
            <person name="Murphy D."/>
        </authorList>
    </citation>
    <scope>NUCLEOTIDE SEQUENCE [LARGE SCALE GENOMIC DNA]</scope>
    <source>
        <strain evidence="6">K00500041</strain>
    </source>
</reference>
<protein>
    <submittedName>
        <fullName evidence="6">Uncharacterized protein</fullName>
    </submittedName>
</protein>
<name>A0A0T9XL04_MYCTX</name>
<feature type="region of interest" description="Disordered" evidence="1">
    <location>
        <begin position="1"/>
        <end position="21"/>
    </location>
</feature>
<evidence type="ECO:0000313" key="2">
    <source>
        <dbReference type="EMBL" id="CKS41982.1"/>
    </source>
</evidence>
<evidence type="ECO:0000313" key="13">
    <source>
        <dbReference type="Proteomes" id="UP000050164"/>
    </source>
</evidence>
<evidence type="ECO:0000313" key="3">
    <source>
        <dbReference type="EMBL" id="CKT51057.1"/>
    </source>
</evidence>
<dbReference type="Proteomes" id="UP000050164">
    <property type="component" value="Unassembled WGS sequence"/>
</dbReference>
<evidence type="ECO:0000313" key="8">
    <source>
        <dbReference type="Proteomes" id="UP000038802"/>
    </source>
</evidence>
<evidence type="ECO:0000256" key="1">
    <source>
        <dbReference type="SAM" id="MobiDB-lite"/>
    </source>
</evidence>
<gene>
    <name evidence="4" type="ORF">ERS007661_01028</name>
    <name evidence="6" type="ORF">ERS007703_02080</name>
    <name evidence="7" type="ORF">ERS007739_02575</name>
    <name evidence="5" type="ORF">ERS007741_00055</name>
    <name evidence="2" type="ORF">ERS027659_03077</name>
    <name evidence="3" type="ORF">ERS027661_04458</name>
</gene>
<evidence type="ECO:0000313" key="6">
    <source>
        <dbReference type="EMBL" id="COV80214.1"/>
    </source>
</evidence>
<organism evidence="6 8">
    <name type="scientific">Mycobacterium tuberculosis</name>
    <dbReference type="NCBI Taxonomy" id="1773"/>
    <lineage>
        <taxon>Bacteria</taxon>
        <taxon>Bacillati</taxon>
        <taxon>Actinomycetota</taxon>
        <taxon>Actinomycetes</taxon>
        <taxon>Mycobacteriales</taxon>
        <taxon>Mycobacteriaceae</taxon>
        <taxon>Mycobacterium</taxon>
        <taxon>Mycobacterium tuberculosis complex</taxon>
    </lineage>
</organism>
<reference evidence="7" key="3">
    <citation type="submission" date="2015-03" db="EMBL/GenBank/DDBJ databases">
        <authorList>
            <consortium name="Pathogen Informatics"/>
            <person name="Murphy D."/>
        </authorList>
    </citation>
    <scope>NUCLEOTIDE SEQUENCE</scope>
    <source>
        <strain evidence="7">N09902308</strain>
    </source>
</reference>
<dbReference type="EMBL" id="CHKL01000002">
    <property type="protein sequence ID" value="COV50713.1"/>
    <property type="molecule type" value="Genomic_DNA"/>
</dbReference>
<dbReference type="EMBL" id="CQQC01000248">
    <property type="protein sequence ID" value="CNU68063.1"/>
    <property type="molecule type" value="Genomic_DNA"/>
</dbReference>
<dbReference type="EMBL" id="CSAE01000207">
    <property type="protein sequence ID" value="COV80214.1"/>
    <property type="molecule type" value="Genomic_DNA"/>
</dbReference>
<evidence type="ECO:0000313" key="5">
    <source>
        <dbReference type="EMBL" id="COV50713.1"/>
    </source>
</evidence>
<evidence type="ECO:0000313" key="11">
    <source>
        <dbReference type="Proteomes" id="UP000048600"/>
    </source>
</evidence>
<evidence type="ECO:0000313" key="9">
    <source>
        <dbReference type="Proteomes" id="UP000039021"/>
    </source>
</evidence>
<dbReference type="Proteomes" id="UP000039217">
    <property type="component" value="Unassembled WGS sequence"/>
</dbReference>
<dbReference type="AlphaFoldDB" id="A0A0T9XL04"/>
<dbReference type="Proteomes" id="UP000049023">
    <property type="component" value="Unassembled WGS sequence"/>
</dbReference>
<dbReference type="EMBL" id="CNFT01000833">
    <property type="protein sequence ID" value="CKS41982.1"/>
    <property type="molecule type" value="Genomic_DNA"/>
</dbReference>